<reference evidence="1" key="2">
    <citation type="journal article" date="2015" name="Fish Shellfish Immunol.">
        <title>Early steps in the European eel (Anguilla anguilla)-Vibrio vulnificus interaction in the gills: Role of the RtxA13 toxin.</title>
        <authorList>
            <person name="Callol A."/>
            <person name="Pajuelo D."/>
            <person name="Ebbesson L."/>
            <person name="Teles M."/>
            <person name="MacKenzie S."/>
            <person name="Amaro C."/>
        </authorList>
    </citation>
    <scope>NUCLEOTIDE SEQUENCE</scope>
</reference>
<reference evidence="1" key="1">
    <citation type="submission" date="2014-11" db="EMBL/GenBank/DDBJ databases">
        <authorList>
            <person name="Amaro Gonzalez C."/>
        </authorList>
    </citation>
    <scope>NUCLEOTIDE SEQUENCE</scope>
</reference>
<accession>A0A0E9VWL1</accession>
<dbReference type="EMBL" id="GBXM01026130">
    <property type="protein sequence ID" value="JAH82447.1"/>
    <property type="molecule type" value="Transcribed_RNA"/>
</dbReference>
<dbReference type="AlphaFoldDB" id="A0A0E9VWL1"/>
<sequence length="42" mass="4988">MFSLCVILGCSRLLVYLNYRKNIYVELLCRLQVYLIATLWSC</sequence>
<protein>
    <submittedName>
        <fullName evidence="1">Uncharacterized protein</fullName>
    </submittedName>
</protein>
<evidence type="ECO:0000313" key="1">
    <source>
        <dbReference type="EMBL" id="JAH82447.1"/>
    </source>
</evidence>
<organism evidence="1">
    <name type="scientific">Anguilla anguilla</name>
    <name type="common">European freshwater eel</name>
    <name type="synonym">Muraena anguilla</name>
    <dbReference type="NCBI Taxonomy" id="7936"/>
    <lineage>
        <taxon>Eukaryota</taxon>
        <taxon>Metazoa</taxon>
        <taxon>Chordata</taxon>
        <taxon>Craniata</taxon>
        <taxon>Vertebrata</taxon>
        <taxon>Euteleostomi</taxon>
        <taxon>Actinopterygii</taxon>
        <taxon>Neopterygii</taxon>
        <taxon>Teleostei</taxon>
        <taxon>Anguilliformes</taxon>
        <taxon>Anguillidae</taxon>
        <taxon>Anguilla</taxon>
    </lineage>
</organism>
<name>A0A0E9VWL1_ANGAN</name>
<proteinExistence type="predicted"/>